<evidence type="ECO:0000256" key="4">
    <source>
        <dbReference type="ARBA" id="ARBA00022490"/>
    </source>
</evidence>
<evidence type="ECO:0000256" key="2">
    <source>
        <dbReference type="ARBA" id="ARBA00004752"/>
    </source>
</evidence>
<reference evidence="18" key="2">
    <citation type="submission" date="2021-01" db="EMBL/GenBank/DDBJ databases">
        <authorList>
            <person name="Kang M."/>
        </authorList>
    </citation>
    <scope>NUCLEOTIDE SEQUENCE</scope>
    <source>
        <strain evidence="18">KACC 17527</strain>
    </source>
</reference>
<name>A0A934TMR9_9BURK</name>
<dbReference type="GO" id="GO:0009252">
    <property type="term" value="P:peptidoglycan biosynthetic process"/>
    <property type="evidence" value="ECO:0007669"/>
    <property type="project" value="UniProtKB-UniRule"/>
</dbReference>
<evidence type="ECO:0000256" key="3">
    <source>
        <dbReference type="ARBA" id="ARBA00012211"/>
    </source>
</evidence>
<keyword evidence="4 14" id="KW-0963">Cytoplasm</keyword>
<proteinExistence type="inferred from homology"/>
<protein>
    <recommendedName>
        <fullName evidence="3 14">UDP-N-acetylmuramate--L-alanine ligase</fullName>
        <ecNumber evidence="3 14">6.3.2.8</ecNumber>
    </recommendedName>
    <alternativeName>
        <fullName evidence="14">UDP-N-acetylmuramoyl-L-alanine synthetase</fullName>
    </alternativeName>
</protein>
<evidence type="ECO:0000256" key="5">
    <source>
        <dbReference type="ARBA" id="ARBA00022598"/>
    </source>
</evidence>
<dbReference type="AlphaFoldDB" id="A0A934TMR9"/>
<dbReference type="SUPFAM" id="SSF53623">
    <property type="entry name" value="MurD-like peptide ligases, catalytic domain"/>
    <property type="match status" value="1"/>
</dbReference>
<reference evidence="18" key="1">
    <citation type="journal article" date="2012" name="J. Microbiol. Biotechnol.">
        <title>Ramlibacter ginsenosidimutans sp. nov., with ginsenoside-converting activity.</title>
        <authorList>
            <person name="Wang L."/>
            <person name="An D.S."/>
            <person name="Kim S.G."/>
            <person name="Jin F.X."/>
            <person name="Kim S.C."/>
            <person name="Lee S.T."/>
            <person name="Im W.T."/>
        </authorList>
    </citation>
    <scope>NUCLEOTIDE SEQUENCE</scope>
    <source>
        <strain evidence="18">KACC 17527</strain>
    </source>
</reference>
<dbReference type="InterPro" id="IPR013221">
    <property type="entry name" value="Mur_ligase_cen"/>
</dbReference>
<dbReference type="GO" id="GO:0005524">
    <property type="term" value="F:ATP binding"/>
    <property type="evidence" value="ECO:0007669"/>
    <property type="project" value="UniProtKB-UniRule"/>
</dbReference>
<evidence type="ECO:0000259" key="15">
    <source>
        <dbReference type="Pfam" id="PF01225"/>
    </source>
</evidence>
<dbReference type="Gene3D" id="3.40.50.720">
    <property type="entry name" value="NAD(P)-binding Rossmann-like Domain"/>
    <property type="match status" value="1"/>
</dbReference>
<sequence length="470" mass="49801">MKHAIKHIHFVGIGGAGMSGIAEVLRNLGYLISGSDIADSATLRRLAELGIQTFVGHAAGNVIGADAVVTSTAVQQDNPEVLAARKRKIPIVPRAVMLAELMRLKQGIAIAGTHGKTTTTSLVASVLAEGGLDPTFVIGGKLNSAGANAKLGSGDYIVVEADESDASFLNLLPVMAVVTNIDADHMDTYGHDFNNLKKAFVEFLHRMPFYGTAILCVEDEAVRSIIPQVQCPVTTYGFGEDAQVRAVDVKAVGPQMHFTVQRRNGVTLPDLQVKLNLVGMHNVLNALSAIAVAVELNVPDDAIVKALHEFRGVGRRFQSYGQVPVPAAQGGGSFTLIEDYGHHPVEMRATLAAARGAFPGQRLVLAFQPHRYTRTRDCFEDFVQVLGTADVVLLSEVYSAGEEPIVAADGRSLARAVRVSGKVEPQFVADIADMPQAVLDTVRDGDVVMCMGAGSIGGVPARIVERGGKA</sequence>
<dbReference type="InterPro" id="IPR000713">
    <property type="entry name" value="Mur_ligase_N"/>
</dbReference>
<dbReference type="NCBIfam" id="TIGR01082">
    <property type="entry name" value="murC"/>
    <property type="match status" value="1"/>
</dbReference>
<evidence type="ECO:0000259" key="16">
    <source>
        <dbReference type="Pfam" id="PF02875"/>
    </source>
</evidence>
<dbReference type="GO" id="GO:0071555">
    <property type="term" value="P:cell wall organization"/>
    <property type="evidence" value="ECO:0007669"/>
    <property type="project" value="UniProtKB-KW"/>
</dbReference>
<dbReference type="EC" id="6.3.2.8" evidence="3 14"/>
<evidence type="ECO:0000256" key="9">
    <source>
        <dbReference type="ARBA" id="ARBA00022960"/>
    </source>
</evidence>
<evidence type="ECO:0000256" key="10">
    <source>
        <dbReference type="ARBA" id="ARBA00022984"/>
    </source>
</evidence>
<dbReference type="HAMAP" id="MF_00046">
    <property type="entry name" value="MurC"/>
    <property type="match status" value="1"/>
</dbReference>
<keyword evidence="8 14" id="KW-0067">ATP-binding</keyword>
<dbReference type="Pfam" id="PF01225">
    <property type="entry name" value="Mur_ligase"/>
    <property type="match status" value="1"/>
</dbReference>
<keyword evidence="11 14" id="KW-0131">Cell cycle</keyword>
<keyword evidence="5 14" id="KW-0436">Ligase</keyword>
<keyword evidence="7 14" id="KW-0547">Nucleotide-binding</keyword>
<feature type="domain" description="Mur ligase central" evidence="17">
    <location>
        <begin position="110"/>
        <end position="293"/>
    </location>
</feature>
<gene>
    <name evidence="14" type="primary">murC</name>
    <name evidence="18" type="ORF">JJB11_00035</name>
</gene>
<dbReference type="InterPro" id="IPR036615">
    <property type="entry name" value="Mur_ligase_C_dom_sf"/>
</dbReference>
<comment type="caution">
    <text evidence="18">The sequence shown here is derived from an EMBL/GenBank/DDBJ whole genome shotgun (WGS) entry which is preliminary data.</text>
</comment>
<dbReference type="RefSeq" id="WP_201165863.1">
    <property type="nucleotide sequence ID" value="NZ_JAEPWM010000001.1"/>
</dbReference>
<dbReference type="InterPro" id="IPR050061">
    <property type="entry name" value="MurCDEF_pg_biosynth"/>
</dbReference>
<keyword evidence="9 14" id="KW-0133">Cell shape</keyword>
<feature type="domain" description="Mur ligase C-terminal" evidence="16">
    <location>
        <begin position="332"/>
        <end position="454"/>
    </location>
</feature>
<dbReference type="GO" id="GO:0051301">
    <property type="term" value="P:cell division"/>
    <property type="evidence" value="ECO:0007669"/>
    <property type="project" value="UniProtKB-KW"/>
</dbReference>
<organism evidence="18 19">
    <name type="scientific">Ramlibacter ginsenosidimutans</name>
    <dbReference type="NCBI Taxonomy" id="502333"/>
    <lineage>
        <taxon>Bacteria</taxon>
        <taxon>Pseudomonadati</taxon>
        <taxon>Pseudomonadota</taxon>
        <taxon>Betaproteobacteria</taxon>
        <taxon>Burkholderiales</taxon>
        <taxon>Comamonadaceae</taxon>
        <taxon>Ramlibacter</taxon>
    </lineage>
</organism>
<dbReference type="GO" id="GO:0008360">
    <property type="term" value="P:regulation of cell shape"/>
    <property type="evidence" value="ECO:0007669"/>
    <property type="project" value="UniProtKB-KW"/>
</dbReference>
<dbReference type="SUPFAM" id="SSF51984">
    <property type="entry name" value="MurCD N-terminal domain"/>
    <property type="match status" value="1"/>
</dbReference>
<dbReference type="Pfam" id="PF08245">
    <property type="entry name" value="Mur_ligase_M"/>
    <property type="match status" value="1"/>
</dbReference>
<evidence type="ECO:0000256" key="1">
    <source>
        <dbReference type="ARBA" id="ARBA00004496"/>
    </source>
</evidence>
<dbReference type="PANTHER" id="PTHR43445:SF3">
    <property type="entry name" value="UDP-N-ACETYLMURAMATE--L-ALANINE LIGASE"/>
    <property type="match status" value="1"/>
</dbReference>
<comment type="subcellular location">
    <subcellularLocation>
        <location evidence="1 14">Cytoplasm</location>
    </subcellularLocation>
</comment>
<evidence type="ECO:0000256" key="12">
    <source>
        <dbReference type="ARBA" id="ARBA00023316"/>
    </source>
</evidence>
<dbReference type="Proteomes" id="UP000630528">
    <property type="component" value="Unassembled WGS sequence"/>
</dbReference>
<feature type="domain" description="Mur ligase N-terminal catalytic" evidence="15">
    <location>
        <begin position="7"/>
        <end position="105"/>
    </location>
</feature>
<comment type="similarity">
    <text evidence="14">Belongs to the MurCDEF family.</text>
</comment>
<dbReference type="InterPro" id="IPR004101">
    <property type="entry name" value="Mur_ligase_C"/>
</dbReference>
<comment type="catalytic activity">
    <reaction evidence="13 14">
        <text>UDP-N-acetyl-alpha-D-muramate + L-alanine + ATP = UDP-N-acetyl-alpha-D-muramoyl-L-alanine + ADP + phosphate + H(+)</text>
        <dbReference type="Rhea" id="RHEA:23372"/>
        <dbReference type="ChEBI" id="CHEBI:15378"/>
        <dbReference type="ChEBI" id="CHEBI:30616"/>
        <dbReference type="ChEBI" id="CHEBI:43474"/>
        <dbReference type="ChEBI" id="CHEBI:57972"/>
        <dbReference type="ChEBI" id="CHEBI:70757"/>
        <dbReference type="ChEBI" id="CHEBI:83898"/>
        <dbReference type="ChEBI" id="CHEBI:456216"/>
        <dbReference type="EC" id="6.3.2.8"/>
    </reaction>
</comment>
<comment type="function">
    <text evidence="14">Cell wall formation.</text>
</comment>
<accession>A0A934TMR9</accession>
<dbReference type="InterPro" id="IPR005758">
    <property type="entry name" value="UDP-N-AcMur_Ala_ligase_MurC"/>
</dbReference>
<evidence type="ECO:0000256" key="8">
    <source>
        <dbReference type="ARBA" id="ARBA00022840"/>
    </source>
</evidence>
<evidence type="ECO:0000313" key="18">
    <source>
        <dbReference type="EMBL" id="MBK6004463.1"/>
    </source>
</evidence>
<keyword evidence="19" id="KW-1185">Reference proteome</keyword>
<dbReference type="SUPFAM" id="SSF53244">
    <property type="entry name" value="MurD-like peptide ligases, peptide-binding domain"/>
    <property type="match status" value="1"/>
</dbReference>
<evidence type="ECO:0000259" key="17">
    <source>
        <dbReference type="Pfam" id="PF08245"/>
    </source>
</evidence>
<evidence type="ECO:0000256" key="6">
    <source>
        <dbReference type="ARBA" id="ARBA00022618"/>
    </source>
</evidence>
<dbReference type="GO" id="GO:0008763">
    <property type="term" value="F:UDP-N-acetylmuramate-L-alanine ligase activity"/>
    <property type="evidence" value="ECO:0007669"/>
    <property type="project" value="UniProtKB-UniRule"/>
</dbReference>
<keyword evidence="10 14" id="KW-0573">Peptidoglycan synthesis</keyword>
<dbReference type="EMBL" id="JAEPWM010000001">
    <property type="protein sequence ID" value="MBK6004463.1"/>
    <property type="molecule type" value="Genomic_DNA"/>
</dbReference>
<dbReference type="Pfam" id="PF02875">
    <property type="entry name" value="Mur_ligase_C"/>
    <property type="match status" value="1"/>
</dbReference>
<keyword evidence="6 14" id="KW-0132">Cell division</keyword>
<dbReference type="GO" id="GO:0005737">
    <property type="term" value="C:cytoplasm"/>
    <property type="evidence" value="ECO:0007669"/>
    <property type="project" value="UniProtKB-SubCell"/>
</dbReference>
<evidence type="ECO:0000313" key="19">
    <source>
        <dbReference type="Proteomes" id="UP000630528"/>
    </source>
</evidence>
<evidence type="ECO:0000256" key="11">
    <source>
        <dbReference type="ARBA" id="ARBA00023306"/>
    </source>
</evidence>
<evidence type="ECO:0000256" key="14">
    <source>
        <dbReference type="HAMAP-Rule" id="MF_00046"/>
    </source>
</evidence>
<dbReference type="Gene3D" id="3.40.1190.10">
    <property type="entry name" value="Mur-like, catalytic domain"/>
    <property type="match status" value="1"/>
</dbReference>
<keyword evidence="12 14" id="KW-0961">Cell wall biogenesis/degradation</keyword>
<evidence type="ECO:0000256" key="7">
    <source>
        <dbReference type="ARBA" id="ARBA00022741"/>
    </source>
</evidence>
<comment type="pathway">
    <text evidence="2 14">Cell wall biogenesis; peptidoglycan biosynthesis.</text>
</comment>
<dbReference type="InterPro" id="IPR036565">
    <property type="entry name" value="Mur-like_cat_sf"/>
</dbReference>
<dbReference type="PANTHER" id="PTHR43445">
    <property type="entry name" value="UDP-N-ACETYLMURAMATE--L-ALANINE LIGASE-RELATED"/>
    <property type="match status" value="1"/>
</dbReference>
<dbReference type="Gene3D" id="3.90.190.20">
    <property type="entry name" value="Mur ligase, C-terminal domain"/>
    <property type="match status" value="1"/>
</dbReference>
<evidence type="ECO:0000256" key="13">
    <source>
        <dbReference type="ARBA" id="ARBA00047833"/>
    </source>
</evidence>
<feature type="binding site" evidence="14">
    <location>
        <begin position="112"/>
        <end position="118"/>
    </location>
    <ligand>
        <name>ATP</name>
        <dbReference type="ChEBI" id="CHEBI:30616"/>
    </ligand>
</feature>
<dbReference type="FunFam" id="3.40.1190.10:FF:000001">
    <property type="entry name" value="UDP-N-acetylmuramate--L-alanine ligase"/>
    <property type="match status" value="1"/>
</dbReference>